<organism evidence="1 2">
    <name type="scientific">Mucor velutinosus</name>
    <dbReference type="NCBI Taxonomy" id="708070"/>
    <lineage>
        <taxon>Eukaryota</taxon>
        <taxon>Fungi</taxon>
        <taxon>Fungi incertae sedis</taxon>
        <taxon>Mucoromycota</taxon>
        <taxon>Mucoromycotina</taxon>
        <taxon>Mucoromycetes</taxon>
        <taxon>Mucorales</taxon>
        <taxon>Mucorineae</taxon>
        <taxon>Mucoraceae</taxon>
        <taxon>Mucor</taxon>
    </lineage>
</organism>
<sequence length="460" mass="52675">MMAFKDTLVDILVNRDQSIDLPQTGPIKDAFKIAAHLGEFKCLKRLHIDFAKDVALHKVDELLALCPSASTLEDVKITMAIKTEEETFDDDYVDVHGIRRLPSVNKLTLINREHLSNQDMVYIMHKFPGLTHLHSTTEGHYLEEPEVGCYTSEVVQQFSRYISNLDRCHISLFKAAPALILDAIRQLSKGFKVDDLLVYASDETDDEKCAYLNILEPTQMQHMSHTVYLILPTLHIDPLNQTALEAFAPQVKKLQLYGTLNPKRTRTNATPFSNVQMTTNKILSESAEYILSNFSRLRKLCLYNLIISTKSFTGTIPAARLQLEDVYIYQCALNSKTLRQFSRYLDFVKRFRLEDVSFWIRDDLSIVDNQKNYEIDMPYTAFGTIFMPGDNRADSILVKICTDTTTNHFLHGSHHDDSYELTEQGYNEIESLDSNAQSIHVKCRRFTAIDFGCCKFPISE</sequence>
<protein>
    <submittedName>
        <fullName evidence="1">Uncharacterized protein</fullName>
    </submittedName>
</protein>
<reference evidence="1 2" key="1">
    <citation type="submission" date="2022-11" db="EMBL/GenBank/DDBJ databases">
        <title>Mucor velutinosus strain NIH1002 WGS.</title>
        <authorList>
            <person name="Subramanian P."/>
            <person name="Mullikin J.C."/>
            <person name="Segre J.A."/>
            <person name="Zelazny A.M."/>
        </authorList>
    </citation>
    <scope>NUCLEOTIDE SEQUENCE [LARGE SCALE GENOMIC DNA]</scope>
    <source>
        <strain evidence="1 2">NIH1002</strain>
    </source>
</reference>
<dbReference type="InterPro" id="IPR032675">
    <property type="entry name" value="LRR_dom_sf"/>
</dbReference>
<keyword evidence="2" id="KW-1185">Reference proteome</keyword>
<comment type="caution">
    <text evidence="1">The sequence shown here is derived from an EMBL/GenBank/DDBJ whole genome shotgun (WGS) entry which is preliminary data.</text>
</comment>
<proteinExistence type="predicted"/>
<dbReference type="EMBL" id="JASEJX010000031">
    <property type="protein sequence ID" value="KAK4510905.1"/>
    <property type="molecule type" value="Genomic_DNA"/>
</dbReference>
<gene>
    <name evidence="1" type="ORF">ATC70_000014</name>
</gene>
<name>A0AAN7HR01_9FUNG</name>
<evidence type="ECO:0000313" key="2">
    <source>
        <dbReference type="Proteomes" id="UP001304243"/>
    </source>
</evidence>
<evidence type="ECO:0000313" key="1">
    <source>
        <dbReference type="EMBL" id="KAK4510905.1"/>
    </source>
</evidence>
<dbReference type="Gene3D" id="3.80.10.10">
    <property type="entry name" value="Ribonuclease Inhibitor"/>
    <property type="match status" value="1"/>
</dbReference>
<accession>A0AAN7HR01</accession>
<dbReference type="GeneID" id="89943716"/>
<dbReference type="Proteomes" id="UP001304243">
    <property type="component" value="Unassembled WGS sequence"/>
</dbReference>
<dbReference type="RefSeq" id="XP_064677571.1">
    <property type="nucleotide sequence ID" value="XM_064819436.1"/>
</dbReference>
<dbReference type="AlphaFoldDB" id="A0AAN7HR01"/>